<sequence>MDFFRSCAFADHVEALMLDHHVPGVSVAIVRGNGPAVARGFGYASMARNEPCTPETLFDVASLAKSLTAAAVALLVADNENHAHVQYDTPMSSLLPDDFVMSSAEHTRGATIEDLLSHRTGMAGHDDSYMGLGAAEPDTPRSITRNLRNLAVAAPLRSRYLYCNMMYTVATHLVQMESGQSFAEFLEQRIFEPLGMESTALQPDRARERGLGHRFAQGHIWDKASETYRALECRTCPEGQGAGSIISSVDDFIKWVQALMARTFPVTEQVYQGLVRMRSIVNPNGRRLKPHSSPALYAAGMEVYYYRGHEVIGHDGHITGFASRFVFLPGLPFGIVVMGNSAGAGAVCSSMIRVLMDDALHVPDSERHLLKKKKAKTKKSIPVRTKHSPRNAQTSLAEAAPTGRGGFVKTEDDRRGKLPETALKAYIGKYSNPGYHVLTVIVRDGKLFVDATDRSMGFTLTFEHFKDQSRGIAYLSDVVEGGSEPVDAKLIFQDGRVVRLGLDLEPAIRDLIWFDRLAASSCG</sequence>
<name>A0A2H4SVM5_CORMI</name>
<dbReference type="VEuPathDB" id="FungiDB:CCM_09060"/>
<dbReference type="Proteomes" id="UP000323067">
    <property type="component" value="Chromosome i"/>
</dbReference>
<dbReference type="PANTHER" id="PTHR46825:SF9">
    <property type="entry name" value="BETA-LACTAMASE-RELATED DOMAIN-CONTAINING PROTEIN"/>
    <property type="match status" value="1"/>
</dbReference>
<proteinExistence type="inferred from homology"/>
<dbReference type="Pfam" id="PF00144">
    <property type="entry name" value="Beta-lactamase"/>
    <property type="match status" value="1"/>
</dbReference>
<dbReference type="Gene3D" id="3.40.710.10">
    <property type="entry name" value="DD-peptidase/beta-lactamase superfamily"/>
    <property type="match status" value="1"/>
</dbReference>
<dbReference type="VEuPathDB" id="FungiDB:A9K55_000436"/>
<evidence type="ECO:0000256" key="1">
    <source>
        <dbReference type="ARBA" id="ARBA00038215"/>
    </source>
</evidence>
<dbReference type="EMBL" id="CP023328">
    <property type="protein sequence ID" value="ATY67156.1"/>
    <property type="molecule type" value="Genomic_DNA"/>
</dbReference>
<protein>
    <submittedName>
        <fullName evidence="5">Beta-lactamase transpeptidase</fullName>
    </submittedName>
</protein>
<dbReference type="InterPro" id="IPR021860">
    <property type="entry name" value="Peptidase_S12_Pab87-rel_C"/>
</dbReference>
<evidence type="ECO:0000259" key="3">
    <source>
        <dbReference type="Pfam" id="PF00144"/>
    </source>
</evidence>
<reference evidence="5 6" key="1">
    <citation type="journal article" date="2017" name="BMC Genomics">
        <title>Chromosome level assembly and secondary metabolite potential of the parasitic fungus Cordyceps militaris.</title>
        <authorList>
            <person name="Kramer G.J."/>
            <person name="Nodwell J.R."/>
        </authorList>
    </citation>
    <scope>NUCLEOTIDE SEQUENCE [LARGE SCALE GENOMIC DNA]</scope>
    <source>
        <strain evidence="5 6">ATCC 34164</strain>
    </source>
</reference>
<evidence type="ECO:0000259" key="4">
    <source>
        <dbReference type="Pfam" id="PF11954"/>
    </source>
</evidence>
<dbReference type="SUPFAM" id="SSF56601">
    <property type="entry name" value="beta-lactamase/transpeptidase-like"/>
    <property type="match status" value="1"/>
</dbReference>
<evidence type="ECO:0000313" key="5">
    <source>
        <dbReference type="EMBL" id="ATY67156.1"/>
    </source>
</evidence>
<dbReference type="InterPro" id="IPR001466">
    <property type="entry name" value="Beta-lactam-related"/>
</dbReference>
<feature type="domain" description="Beta-lactamase-related" evidence="3">
    <location>
        <begin position="9"/>
        <end position="343"/>
    </location>
</feature>
<accession>A0A2H4SVM5</accession>
<evidence type="ECO:0000313" key="6">
    <source>
        <dbReference type="Proteomes" id="UP000323067"/>
    </source>
</evidence>
<feature type="compositionally biased region" description="Basic residues" evidence="2">
    <location>
        <begin position="371"/>
        <end position="389"/>
    </location>
</feature>
<dbReference type="AlphaFoldDB" id="A0A2H4SVM5"/>
<dbReference type="Pfam" id="PF11954">
    <property type="entry name" value="DUF3471"/>
    <property type="match status" value="1"/>
</dbReference>
<comment type="similarity">
    <text evidence="1">Belongs to the peptidase S12 family.</text>
</comment>
<gene>
    <name evidence="5" type="ORF">A9K55_000436</name>
</gene>
<feature type="region of interest" description="Disordered" evidence="2">
    <location>
        <begin position="371"/>
        <end position="414"/>
    </location>
</feature>
<feature type="domain" description="Peptidase S12 Pab87-related C-terminal" evidence="4">
    <location>
        <begin position="415"/>
        <end position="514"/>
    </location>
</feature>
<dbReference type="PANTHER" id="PTHR46825">
    <property type="entry name" value="D-ALANYL-D-ALANINE-CARBOXYPEPTIDASE/ENDOPEPTIDASE AMPH"/>
    <property type="match status" value="1"/>
</dbReference>
<dbReference type="InterPro" id="IPR012338">
    <property type="entry name" value="Beta-lactam/transpept-like"/>
</dbReference>
<evidence type="ECO:0000256" key="2">
    <source>
        <dbReference type="SAM" id="MobiDB-lite"/>
    </source>
</evidence>
<dbReference type="OrthoDB" id="5946976at2759"/>
<organism evidence="5 6">
    <name type="scientific">Cordyceps militaris</name>
    <name type="common">Caterpillar fungus</name>
    <name type="synonym">Clavaria militaris</name>
    <dbReference type="NCBI Taxonomy" id="73501"/>
    <lineage>
        <taxon>Eukaryota</taxon>
        <taxon>Fungi</taxon>
        <taxon>Dikarya</taxon>
        <taxon>Ascomycota</taxon>
        <taxon>Pezizomycotina</taxon>
        <taxon>Sordariomycetes</taxon>
        <taxon>Hypocreomycetidae</taxon>
        <taxon>Hypocreales</taxon>
        <taxon>Cordycipitaceae</taxon>
        <taxon>Cordyceps</taxon>
    </lineage>
</organism>
<dbReference type="InterPro" id="IPR050491">
    <property type="entry name" value="AmpC-like"/>
</dbReference>